<reference evidence="3" key="2">
    <citation type="submission" date="2015-01" db="EMBL/GenBank/DDBJ databases">
        <title>Evolutionary Origins and Diversification of the Mycorrhizal Mutualists.</title>
        <authorList>
            <consortium name="DOE Joint Genome Institute"/>
            <consortium name="Mycorrhizal Genomics Consortium"/>
            <person name="Kohler A."/>
            <person name="Kuo A."/>
            <person name="Nagy L.G."/>
            <person name="Floudas D."/>
            <person name="Copeland A."/>
            <person name="Barry K.W."/>
            <person name="Cichocki N."/>
            <person name="Veneault-Fourrey C."/>
            <person name="LaButti K."/>
            <person name="Lindquist E.A."/>
            <person name="Lipzen A."/>
            <person name="Lundell T."/>
            <person name="Morin E."/>
            <person name="Murat C."/>
            <person name="Riley R."/>
            <person name="Ohm R."/>
            <person name="Sun H."/>
            <person name="Tunlid A."/>
            <person name="Henrissat B."/>
            <person name="Grigoriev I.V."/>
            <person name="Hibbett D.S."/>
            <person name="Martin F."/>
        </authorList>
    </citation>
    <scope>NUCLEOTIDE SEQUENCE [LARGE SCALE GENOMIC DNA]</scope>
    <source>
        <strain evidence="3">441</strain>
    </source>
</reference>
<feature type="non-terminal residue" evidence="2">
    <location>
        <position position="117"/>
    </location>
</feature>
<keyword evidence="3" id="KW-1185">Reference proteome</keyword>
<dbReference type="STRING" id="765257.A0A0C9ZX32"/>
<dbReference type="HOGENOM" id="CLU_175965_0_0_1"/>
<organism evidence="2 3">
    <name type="scientific">Pisolithus microcarpus 441</name>
    <dbReference type="NCBI Taxonomy" id="765257"/>
    <lineage>
        <taxon>Eukaryota</taxon>
        <taxon>Fungi</taxon>
        <taxon>Dikarya</taxon>
        <taxon>Basidiomycota</taxon>
        <taxon>Agaricomycotina</taxon>
        <taxon>Agaricomycetes</taxon>
        <taxon>Agaricomycetidae</taxon>
        <taxon>Boletales</taxon>
        <taxon>Sclerodermatineae</taxon>
        <taxon>Pisolithaceae</taxon>
        <taxon>Pisolithus</taxon>
    </lineage>
</organism>
<dbReference type="EMBL" id="KN833718">
    <property type="protein sequence ID" value="KIK24218.1"/>
    <property type="molecule type" value="Genomic_DNA"/>
</dbReference>
<evidence type="ECO:0000313" key="2">
    <source>
        <dbReference type="EMBL" id="KIK24218.1"/>
    </source>
</evidence>
<accession>A0A0C9ZX32</accession>
<dbReference type="InterPro" id="IPR045341">
    <property type="entry name" value="DUF6532"/>
</dbReference>
<feature type="domain" description="DUF6532" evidence="1">
    <location>
        <begin position="2"/>
        <end position="116"/>
    </location>
</feature>
<dbReference type="AlphaFoldDB" id="A0A0C9ZX32"/>
<dbReference type="OrthoDB" id="3257342at2759"/>
<reference evidence="2 3" key="1">
    <citation type="submission" date="2014-04" db="EMBL/GenBank/DDBJ databases">
        <authorList>
            <consortium name="DOE Joint Genome Institute"/>
            <person name="Kuo A."/>
            <person name="Kohler A."/>
            <person name="Costa M.D."/>
            <person name="Nagy L.G."/>
            <person name="Floudas D."/>
            <person name="Copeland A."/>
            <person name="Barry K.W."/>
            <person name="Cichocki N."/>
            <person name="Veneault-Fourrey C."/>
            <person name="LaButti K."/>
            <person name="Lindquist E.A."/>
            <person name="Lipzen A."/>
            <person name="Lundell T."/>
            <person name="Morin E."/>
            <person name="Murat C."/>
            <person name="Sun H."/>
            <person name="Tunlid A."/>
            <person name="Henrissat B."/>
            <person name="Grigoriev I.V."/>
            <person name="Hibbett D.S."/>
            <person name="Martin F."/>
            <person name="Nordberg H.P."/>
            <person name="Cantor M.N."/>
            <person name="Hua S.X."/>
        </authorList>
    </citation>
    <scope>NUCLEOTIDE SEQUENCE [LARGE SCALE GENOMIC DNA]</scope>
    <source>
        <strain evidence="2 3">441</strain>
    </source>
</reference>
<dbReference type="Pfam" id="PF20149">
    <property type="entry name" value="DUF6532"/>
    <property type="match status" value="1"/>
</dbReference>
<evidence type="ECO:0000313" key="3">
    <source>
        <dbReference type="Proteomes" id="UP000054018"/>
    </source>
</evidence>
<evidence type="ECO:0000259" key="1">
    <source>
        <dbReference type="Pfam" id="PF20149"/>
    </source>
</evidence>
<name>A0A0C9ZX32_9AGAM</name>
<sequence length="117" mass="13271">VTSHGSQVHGQLKTKVHPLVEAMFGFHSSQSKGVIKKNQILAENLKEGTNFTFKVCHSWITHQTIAPIIQKIINMMWFANKHNDGVLFHNHFKPFPYLALALVLAAIECCIDEWMMG</sequence>
<dbReference type="Proteomes" id="UP000054018">
    <property type="component" value="Unassembled WGS sequence"/>
</dbReference>
<proteinExistence type="predicted"/>
<protein>
    <recommendedName>
        <fullName evidence="1">DUF6532 domain-containing protein</fullName>
    </recommendedName>
</protein>
<gene>
    <name evidence="2" type="ORF">PISMIDRAFT_48133</name>
</gene>
<feature type="non-terminal residue" evidence="2">
    <location>
        <position position="1"/>
    </location>
</feature>